<proteinExistence type="predicted"/>
<keyword evidence="1" id="KW-1015">Disulfide bond</keyword>
<dbReference type="SUPFAM" id="SSF57535">
    <property type="entry name" value="Complement control module/SCR domain"/>
    <property type="match status" value="2"/>
</dbReference>
<evidence type="ECO:0000313" key="5">
    <source>
        <dbReference type="Proteomes" id="UP000762676"/>
    </source>
</evidence>
<evidence type="ECO:0000256" key="2">
    <source>
        <dbReference type="PROSITE-ProRule" id="PRU00302"/>
    </source>
</evidence>
<evidence type="ECO:0000256" key="1">
    <source>
        <dbReference type="ARBA" id="ARBA00023157"/>
    </source>
</evidence>
<dbReference type="AlphaFoldDB" id="A0AAV4F852"/>
<protein>
    <submittedName>
        <fullName evidence="4">Sushi, von Willebrand factor type A, EGF and pentraxin domain-containing protein 1</fullName>
    </submittedName>
</protein>
<feature type="non-terminal residue" evidence="4">
    <location>
        <position position="126"/>
    </location>
</feature>
<dbReference type="InterPro" id="IPR035976">
    <property type="entry name" value="Sushi/SCR/CCP_sf"/>
</dbReference>
<dbReference type="InterPro" id="IPR000436">
    <property type="entry name" value="Sushi_SCR_CCP_dom"/>
</dbReference>
<reference evidence="4 5" key="1">
    <citation type="journal article" date="2021" name="Elife">
        <title>Chloroplast acquisition without the gene transfer in kleptoplastic sea slugs, Plakobranchus ocellatus.</title>
        <authorList>
            <person name="Maeda T."/>
            <person name="Takahashi S."/>
            <person name="Yoshida T."/>
            <person name="Shimamura S."/>
            <person name="Takaki Y."/>
            <person name="Nagai Y."/>
            <person name="Toyoda A."/>
            <person name="Suzuki Y."/>
            <person name="Arimoto A."/>
            <person name="Ishii H."/>
            <person name="Satoh N."/>
            <person name="Nishiyama T."/>
            <person name="Hasebe M."/>
            <person name="Maruyama T."/>
            <person name="Minagawa J."/>
            <person name="Obokata J."/>
            <person name="Shigenobu S."/>
        </authorList>
    </citation>
    <scope>NUCLEOTIDE SEQUENCE [LARGE SCALE GENOMIC DNA]</scope>
</reference>
<dbReference type="Gene3D" id="2.10.70.10">
    <property type="entry name" value="Complement Module, domain 1"/>
    <property type="match status" value="2"/>
</dbReference>
<sequence>PDTLRFKCYPYNQLSPRPILLRLNFPLLVHHRDVFHTYVASYRPETLRFKCYPYHQLDHGDLVLNCLANGTWNGTEPSCSPIPGRPETLGFKCYPYHQLDHGDLVLNCLANGTWNGTEPSCSPIPG</sequence>
<gene>
    <name evidence="4" type="ORF">ElyMa_003746900</name>
</gene>
<keyword evidence="5" id="KW-1185">Reference proteome</keyword>
<dbReference type="EMBL" id="BMAT01007672">
    <property type="protein sequence ID" value="GFR68950.1"/>
    <property type="molecule type" value="Genomic_DNA"/>
</dbReference>
<organism evidence="4 5">
    <name type="scientific">Elysia marginata</name>
    <dbReference type="NCBI Taxonomy" id="1093978"/>
    <lineage>
        <taxon>Eukaryota</taxon>
        <taxon>Metazoa</taxon>
        <taxon>Spiralia</taxon>
        <taxon>Lophotrochozoa</taxon>
        <taxon>Mollusca</taxon>
        <taxon>Gastropoda</taxon>
        <taxon>Heterobranchia</taxon>
        <taxon>Euthyneura</taxon>
        <taxon>Panpulmonata</taxon>
        <taxon>Sacoglossa</taxon>
        <taxon>Placobranchoidea</taxon>
        <taxon>Plakobranchidae</taxon>
        <taxon>Elysia</taxon>
    </lineage>
</organism>
<feature type="non-terminal residue" evidence="4">
    <location>
        <position position="1"/>
    </location>
</feature>
<comment type="caution">
    <text evidence="2">Lacks conserved residue(s) required for the propagation of feature annotation.</text>
</comment>
<accession>A0AAV4F852</accession>
<evidence type="ECO:0000259" key="3">
    <source>
        <dbReference type="PROSITE" id="PS50923"/>
    </source>
</evidence>
<name>A0AAV4F852_9GAST</name>
<dbReference type="Pfam" id="PF00084">
    <property type="entry name" value="Sushi"/>
    <property type="match status" value="2"/>
</dbReference>
<dbReference type="Proteomes" id="UP000762676">
    <property type="component" value="Unassembled WGS sequence"/>
</dbReference>
<keyword evidence="2" id="KW-0768">Sushi</keyword>
<feature type="domain" description="Sushi" evidence="3">
    <location>
        <begin position="6"/>
        <end position="81"/>
    </location>
</feature>
<dbReference type="CDD" id="cd00033">
    <property type="entry name" value="CCP"/>
    <property type="match status" value="1"/>
</dbReference>
<dbReference type="PROSITE" id="PS50923">
    <property type="entry name" value="SUSHI"/>
    <property type="match status" value="1"/>
</dbReference>
<evidence type="ECO:0000313" key="4">
    <source>
        <dbReference type="EMBL" id="GFR68950.1"/>
    </source>
</evidence>
<comment type="caution">
    <text evidence="4">The sequence shown here is derived from an EMBL/GenBank/DDBJ whole genome shotgun (WGS) entry which is preliminary data.</text>
</comment>